<keyword evidence="9" id="KW-0325">Glycoprotein</keyword>
<dbReference type="GeneID" id="111283610"/>
<sequence>MIYTSLEEGFEMRGNGALSFFSPTVGIRHGYTCLSRRFSCRAVHVVTCFVAYAKWQVKLNYLYMLIVGLYMFSALCQHFFLSSHFVSSVEIRIASSPKVRPILVNGAVRKGDRLVPPSALGILMRITFPAPSARIKATERFEAIYPTLKEVALAGSSGRKATKQVAQQIQNYAVKAAGERKTKFL</sequence>
<protein>
    <submittedName>
        <fullName evidence="13">Uncharacterized protein LOC111283610</fullName>
    </submittedName>
</protein>
<evidence type="ECO:0000256" key="7">
    <source>
        <dbReference type="ARBA" id="ARBA00022989"/>
    </source>
</evidence>
<evidence type="ECO:0000256" key="2">
    <source>
        <dbReference type="ARBA" id="ARBA00007984"/>
    </source>
</evidence>
<evidence type="ECO:0000256" key="9">
    <source>
        <dbReference type="ARBA" id="ARBA00023180"/>
    </source>
</evidence>
<comment type="subunit">
    <text evidence="3">Constitutively interacts with CASP4; required for the localization of procaspase 4 to the ER.</text>
</comment>
<evidence type="ECO:0000256" key="6">
    <source>
        <dbReference type="ARBA" id="ARBA00022824"/>
    </source>
</evidence>
<dbReference type="InterPro" id="IPR019308">
    <property type="entry name" value="TMEM214"/>
</dbReference>
<evidence type="ECO:0000256" key="8">
    <source>
        <dbReference type="ARBA" id="ARBA00023136"/>
    </source>
</evidence>
<keyword evidence="12" id="KW-1185">Reference proteome</keyword>
<keyword evidence="4 11" id="KW-0812">Transmembrane</keyword>
<evidence type="ECO:0000256" key="11">
    <source>
        <dbReference type="SAM" id="Phobius"/>
    </source>
</evidence>
<comment type="subcellular location">
    <subcellularLocation>
        <location evidence="1">Endoplasmic reticulum membrane</location>
        <topology evidence="1">Multi-pass membrane protein</topology>
    </subcellularLocation>
</comment>
<evidence type="ECO:0000256" key="10">
    <source>
        <dbReference type="ARBA" id="ARBA00024938"/>
    </source>
</evidence>
<reference evidence="13" key="1">
    <citation type="submission" date="2025-08" db="UniProtKB">
        <authorList>
            <consortium name="RefSeq"/>
        </authorList>
    </citation>
    <scope>IDENTIFICATION</scope>
    <source>
        <tissue evidence="13">Fruit stalk</tissue>
    </source>
</reference>
<feature type="transmembrane region" description="Helical" evidence="11">
    <location>
        <begin position="61"/>
        <end position="81"/>
    </location>
</feature>
<evidence type="ECO:0000313" key="12">
    <source>
        <dbReference type="Proteomes" id="UP000515121"/>
    </source>
</evidence>
<evidence type="ECO:0000256" key="5">
    <source>
        <dbReference type="ARBA" id="ARBA00022703"/>
    </source>
</evidence>
<evidence type="ECO:0000313" key="13">
    <source>
        <dbReference type="RefSeq" id="XP_022727908.1"/>
    </source>
</evidence>
<dbReference type="PANTHER" id="PTHR13448">
    <property type="entry name" value="TRANSMEMBRANE PROTEIN 214"/>
    <property type="match status" value="1"/>
</dbReference>
<evidence type="ECO:0000256" key="1">
    <source>
        <dbReference type="ARBA" id="ARBA00004477"/>
    </source>
</evidence>
<comment type="function">
    <text evidence="10">Critical mediator, in cooperation with CASP4, of endoplasmic reticulum-stress induced apoptosis. Required or the activation of CASP4 following endoplasmic reticulum stress.</text>
</comment>
<comment type="similarity">
    <text evidence="2">Belongs to the TMEM214 family.</text>
</comment>
<dbReference type="GO" id="GO:0005789">
    <property type="term" value="C:endoplasmic reticulum membrane"/>
    <property type="evidence" value="ECO:0007669"/>
    <property type="project" value="UniProtKB-SubCell"/>
</dbReference>
<keyword evidence="8 11" id="KW-0472">Membrane</keyword>
<dbReference type="RefSeq" id="XP_022727908.1">
    <property type="nucleotide sequence ID" value="XM_022872173.1"/>
</dbReference>
<gene>
    <name evidence="13" type="primary">LOC111283610</name>
</gene>
<dbReference type="GO" id="GO:0005794">
    <property type="term" value="C:Golgi apparatus"/>
    <property type="evidence" value="ECO:0007669"/>
    <property type="project" value="TreeGrafter"/>
</dbReference>
<dbReference type="Proteomes" id="UP000515121">
    <property type="component" value="Unplaced"/>
</dbReference>
<keyword evidence="7 11" id="KW-1133">Transmembrane helix</keyword>
<keyword evidence="5" id="KW-0053">Apoptosis</keyword>
<dbReference type="KEGG" id="dzi:111283610"/>
<dbReference type="PANTHER" id="PTHR13448:SF0">
    <property type="entry name" value="TRANSMEMBRANE PROTEIN 214"/>
    <property type="match status" value="1"/>
</dbReference>
<proteinExistence type="inferred from homology"/>
<organism evidence="12 13">
    <name type="scientific">Durio zibethinus</name>
    <name type="common">Durian</name>
    <dbReference type="NCBI Taxonomy" id="66656"/>
    <lineage>
        <taxon>Eukaryota</taxon>
        <taxon>Viridiplantae</taxon>
        <taxon>Streptophyta</taxon>
        <taxon>Embryophyta</taxon>
        <taxon>Tracheophyta</taxon>
        <taxon>Spermatophyta</taxon>
        <taxon>Magnoliopsida</taxon>
        <taxon>eudicotyledons</taxon>
        <taxon>Gunneridae</taxon>
        <taxon>Pentapetalae</taxon>
        <taxon>rosids</taxon>
        <taxon>malvids</taxon>
        <taxon>Malvales</taxon>
        <taxon>Malvaceae</taxon>
        <taxon>Helicteroideae</taxon>
        <taxon>Durio</taxon>
    </lineage>
</organism>
<dbReference type="OrthoDB" id="1746015at2759"/>
<evidence type="ECO:0000256" key="4">
    <source>
        <dbReference type="ARBA" id="ARBA00022692"/>
    </source>
</evidence>
<dbReference type="AlphaFoldDB" id="A0A6P5XI09"/>
<accession>A0A6P5XI09</accession>
<evidence type="ECO:0000256" key="3">
    <source>
        <dbReference type="ARBA" id="ARBA00011720"/>
    </source>
</evidence>
<name>A0A6P5XI09_DURZI</name>
<keyword evidence="6" id="KW-0256">Endoplasmic reticulum</keyword>